<keyword evidence="14" id="KW-0520">NAD</keyword>
<dbReference type="PANTHER" id="PTHR43396">
    <property type="entry name" value="FLAVOHEMOPROTEIN"/>
    <property type="match status" value="1"/>
</dbReference>
<dbReference type="Gene3D" id="1.10.490.10">
    <property type="entry name" value="Globins"/>
    <property type="match status" value="1"/>
</dbReference>
<comment type="catalytic activity">
    <reaction evidence="17">
        <text>2 nitric oxide + NADPH + 2 O2 = 2 nitrate + NADP(+) + H(+)</text>
        <dbReference type="Rhea" id="RHEA:19465"/>
        <dbReference type="ChEBI" id="CHEBI:15378"/>
        <dbReference type="ChEBI" id="CHEBI:15379"/>
        <dbReference type="ChEBI" id="CHEBI:16480"/>
        <dbReference type="ChEBI" id="CHEBI:17632"/>
        <dbReference type="ChEBI" id="CHEBI:57783"/>
        <dbReference type="ChEBI" id="CHEBI:58349"/>
        <dbReference type="EC" id="1.14.12.17"/>
    </reaction>
</comment>
<evidence type="ECO:0000256" key="8">
    <source>
        <dbReference type="ARBA" id="ARBA00022630"/>
    </source>
</evidence>
<evidence type="ECO:0000256" key="2">
    <source>
        <dbReference type="ARBA" id="ARBA00001974"/>
    </source>
</evidence>
<keyword evidence="5" id="KW-0216">Detoxification</keyword>
<dbReference type="PRINTS" id="PR00410">
    <property type="entry name" value="PHEHYDRXLASE"/>
</dbReference>
<sequence>MLDPHTISTIKSTIPALLATGSSLTAYFYDRMFTHNPELKNIFNMSNQHNGKQREALFNTLCACATHIENLSVLQPVIEKIAQKHASLAIQPNDYEIVGKHLLATLEEKLSPGTTVLTAWGEAYRILASLFITREEEIYRESEGKPGGWRGLRSFYISKIDTQSEKIKSFILTPTDGLPVADYCAGQYLSVWLRTASGQQIRQYSLTQSPNGKDYRIAVRHADNGKVSGWLHQQAKTGDELLLTPPAGDFFLDVQTDTAIALISAGAGQTPMLSMLDVLVRQQHPKTIWWFHATDNGRQHAFDKEVTEKGAGLATFSQCIWYNSPLPQDNDHYHREGLMELMPYRHEISDPDMQFYLCGPTGFMQSVTQQLMATGISRQRIHYETFGPHQVI</sequence>
<name>A0A345CNG1_9GAMM</name>
<dbReference type="RefSeq" id="WP_233478987.1">
    <property type="nucleotide sequence ID" value="NZ_CP013970.1"/>
</dbReference>
<dbReference type="GO" id="GO:0005344">
    <property type="term" value="F:oxygen carrier activity"/>
    <property type="evidence" value="ECO:0007669"/>
    <property type="project" value="UniProtKB-KW"/>
</dbReference>
<keyword evidence="13" id="KW-0408">Iron</keyword>
<dbReference type="InterPro" id="IPR039261">
    <property type="entry name" value="FNR_nucleotide-bd"/>
</dbReference>
<evidence type="ECO:0000259" key="19">
    <source>
        <dbReference type="PROSITE" id="PS01033"/>
    </source>
</evidence>
<evidence type="ECO:0000256" key="17">
    <source>
        <dbReference type="ARBA" id="ARBA00049433"/>
    </source>
</evidence>
<keyword evidence="7 18" id="KW-0561">Oxygen transport</keyword>
<dbReference type="GO" id="GO:0020037">
    <property type="term" value="F:heme binding"/>
    <property type="evidence" value="ECO:0007669"/>
    <property type="project" value="InterPro"/>
</dbReference>
<evidence type="ECO:0000256" key="16">
    <source>
        <dbReference type="ARBA" id="ARBA00048649"/>
    </source>
</evidence>
<evidence type="ECO:0000256" key="4">
    <source>
        <dbReference type="ARBA" id="ARBA00012229"/>
    </source>
</evidence>
<comment type="cofactor">
    <cofactor evidence="1">
        <name>heme b</name>
        <dbReference type="ChEBI" id="CHEBI:60344"/>
    </cofactor>
</comment>
<keyword evidence="9" id="KW-0479">Metal-binding</keyword>
<dbReference type="InterPro" id="IPR008333">
    <property type="entry name" value="Cbr1-like_FAD-bd_dom"/>
</dbReference>
<dbReference type="InterPro" id="IPR009050">
    <property type="entry name" value="Globin-like_sf"/>
</dbReference>
<evidence type="ECO:0000313" key="22">
    <source>
        <dbReference type="Proteomes" id="UP000264980"/>
    </source>
</evidence>
<dbReference type="Pfam" id="PF00042">
    <property type="entry name" value="Globin"/>
    <property type="match status" value="1"/>
</dbReference>
<dbReference type="Gene3D" id="2.40.30.10">
    <property type="entry name" value="Translation factors"/>
    <property type="match status" value="1"/>
</dbReference>
<comment type="cofactor">
    <cofactor evidence="2">
        <name>FAD</name>
        <dbReference type="ChEBI" id="CHEBI:57692"/>
    </cofactor>
</comment>
<keyword evidence="18" id="KW-0813">Transport</keyword>
<gene>
    <name evidence="21" type="ORF">AV903_00825</name>
</gene>
<feature type="domain" description="FAD-binding FR-type" evidence="20">
    <location>
        <begin position="150"/>
        <end position="253"/>
    </location>
</feature>
<evidence type="ECO:0000256" key="7">
    <source>
        <dbReference type="ARBA" id="ARBA00022621"/>
    </source>
</evidence>
<keyword evidence="8" id="KW-0285">Flavoprotein</keyword>
<comment type="catalytic activity">
    <reaction evidence="16">
        <text>2 nitric oxide + NADH + 2 O2 = 2 nitrate + NAD(+) + H(+)</text>
        <dbReference type="Rhea" id="RHEA:19469"/>
        <dbReference type="ChEBI" id="CHEBI:15378"/>
        <dbReference type="ChEBI" id="CHEBI:15379"/>
        <dbReference type="ChEBI" id="CHEBI:16480"/>
        <dbReference type="ChEBI" id="CHEBI:17632"/>
        <dbReference type="ChEBI" id="CHEBI:57540"/>
        <dbReference type="ChEBI" id="CHEBI:57945"/>
        <dbReference type="EC" id="1.14.12.17"/>
    </reaction>
</comment>
<dbReference type="GO" id="GO:0008941">
    <property type="term" value="F:nitric oxide dioxygenase NAD(P)H activity"/>
    <property type="evidence" value="ECO:0007669"/>
    <property type="project" value="UniProtKB-EC"/>
</dbReference>
<evidence type="ECO:0000256" key="11">
    <source>
        <dbReference type="ARBA" id="ARBA00022857"/>
    </source>
</evidence>
<evidence type="ECO:0000256" key="1">
    <source>
        <dbReference type="ARBA" id="ARBA00001970"/>
    </source>
</evidence>
<dbReference type="PANTHER" id="PTHR43396:SF3">
    <property type="entry name" value="FLAVOHEMOPROTEIN"/>
    <property type="match status" value="1"/>
</dbReference>
<dbReference type="GO" id="GO:0046210">
    <property type="term" value="P:nitric oxide catabolic process"/>
    <property type="evidence" value="ECO:0007669"/>
    <property type="project" value="TreeGrafter"/>
</dbReference>
<dbReference type="InterPro" id="IPR000971">
    <property type="entry name" value="Globin"/>
</dbReference>
<evidence type="ECO:0000256" key="13">
    <source>
        <dbReference type="ARBA" id="ARBA00023004"/>
    </source>
</evidence>
<dbReference type="GO" id="GO:0009636">
    <property type="term" value="P:response to toxic substance"/>
    <property type="evidence" value="ECO:0007669"/>
    <property type="project" value="UniProtKB-KW"/>
</dbReference>
<evidence type="ECO:0000256" key="5">
    <source>
        <dbReference type="ARBA" id="ARBA00022575"/>
    </source>
</evidence>
<dbReference type="GO" id="GO:0019825">
    <property type="term" value="F:oxygen binding"/>
    <property type="evidence" value="ECO:0007669"/>
    <property type="project" value="InterPro"/>
</dbReference>
<reference evidence="21 22" key="1">
    <citation type="submission" date="2016-01" db="EMBL/GenBank/DDBJ databases">
        <authorList>
            <person name="Oliw E.H."/>
        </authorList>
    </citation>
    <scope>NUCLEOTIDE SEQUENCE [LARGE SCALE GENOMIC DNA]</scope>
    <source>
        <strain evidence="21 22">MDcuke</strain>
    </source>
</reference>
<feature type="domain" description="Globin" evidence="19">
    <location>
        <begin position="1"/>
        <end position="136"/>
    </location>
</feature>
<evidence type="ECO:0000256" key="6">
    <source>
        <dbReference type="ARBA" id="ARBA00022617"/>
    </source>
</evidence>
<evidence type="ECO:0000256" key="14">
    <source>
        <dbReference type="ARBA" id="ARBA00023027"/>
    </source>
</evidence>
<dbReference type="EC" id="1.14.12.17" evidence="4"/>
<dbReference type="InterPro" id="IPR017927">
    <property type="entry name" value="FAD-bd_FR_type"/>
</dbReference>
<proteinExistence type="inferred from homology"/>
<dbReference type="NCBIfam" id="NF009805">
    <property type="entry name" value="PRK13289.1"/>
    <property type="match status" value="1"/>
</dbReference>
<dbReference type="CDD" id="cd06184">
    <property type="entry name" value="flavohem_like_fad_nad_binding"/>
    <property type="match status" value="1"/>
</dbReference>
<dbReference type="GO" id="GO:0046872">
    <property type="term" value="F:metal ion binding"/>
    <property type="evidence" value="ECO:0007669"/>
    <property type="project" value="UniProtKB-KW"/>
</dbReference>
<dbReference type="Pfam" id="PF00175">
    <property type="entry name" value="NAD_binding_1"/>
    <property type="match status" value="1"/>
</dbReference>
<comment type="function">
    <text evidence="15">Is involved in NO detoxification in an aerobic process, termed nitric oxide dioxygenase (NOD) reaction that utilizes O(2) and NAD(P)H to convert NO to nitrate, which protects the bacterium from various noxious nitrogen compounds. Therefore, plays a central role in the inducible response to nitrosative stress.</text>
</comment>
<evidence type="ECO:0000256" key="18">
    <source>
        <dbReference type="RuleBase" id="RU000356"/>
    </source>
</evidence>
<dbReference type="FunFam" id="1.10.490.10:FF:000003">
    <property type="entry name" value="Flavohemoprotein"/>
    <property type="match status" value="1"/>
</dbReference>
<dbReference type="SUPFAM" id="SSF46458">
    <property type="entry name" value="Globin-like"/>
    <property type="match status" value="1"/>
</dbReference>
<evidence type="ECO:0000313" key="21">
    <source>
        <dbReference type="EMBL" id="AXF74978.1"/>
    </source>
</evidence>
<keyword evidence="11" id="KW-0521">NADP</keyword>
<keyword evidence="12 21" id="KW-0560">Oxidoreductase</keyword>
<dbReference type="EMBL" id="CP013970">
    <property type="protein sequence ID" value="AXF74978.1"/>
    <property type="molecule type" value="Genomic_DNA"/>
</dbReference>
<keyword evidence="6 18" id="KW-0349">Heme</keyword>
<comment type="similarity">
    <text evidence="3">In the C-terminal section; belongs to the flavoprotein pyridine nucleotide cytochrome reductase family.</text>
</comment>
<dbReference type="InterPro" id="IPR012292">
    <property type="entry name" value="Globin/Proto"/>
</dbReference>
<dbReference type="Gene3D" id="3.40.50.80">
    <property type="entry name" value="Nucleotide-binding domain of ferredoxin-NADP reductase (FNR) module"/>
    <property type="match status" value="1"/>
</dbReference>
<protein>
    <recommendedName>
        <fullName evidence="4">nitric oxide dioxygenase</fullName>
        <ecNumber evidence="4">1.14.12.17</ecNumber>
    </recommendedName>
</protein>
<dbReference type="SUPFAM" id="SSF52343">
    <property type="entry name" value="Ferredoxin reductase-like, C-terminal NADP-linked domain"/>
    <property type="match status" value="1"/>
</dbReference>
<accession>A0A345CNG1</accession>
<evidence type="ECO:0000256" key="15">
    <source>
        <dbReference type="ARBA" id="ARBA00025094"/>
    </source>
</evidence>
<dbReference type="GO" id="GO:0071500">
    <property type="term" value="P:cellular response to nitrosative stress"/>
    <property type="evidence" value="ECO:0007669"/>
    <property type="project" value="TreeGrafter"/>
</dbReference>
<dbReference type="InterPro" id="IPR001433">
    <property type="entry name" value="OxRdtase_FAD/NAD-bd"/>
</dbReference>
<keyword evidence="10" id="KW-0274">FAD</keyword>
<dbReference type="Proteomes" id="UP000264980">
    <property type="component" value="Chromosome"/>
</dbReference>
<evidence type="ECO:0000256" key="9">
    <source>
        <dbReference type="ARBA" id="ARBA00022723"/>
    </source>
</evidence>
<evidence type="ECO:0000256" key="10">
    <source>
        <dbReference type="ARBA" id="ARBA00022827"/>
    </source>
</evidence>
<dbReference type="AlphaFoldDB" id="A0A345CNG1"/>
<dbReference type="PROSITE" id="PS01033">
    <property type="entry name" value="GLOBIN"/>
    <property type="match status" value="1"/>
</dbReference>
<evidence type="ECO:0000256" key="12">
    <source>
        <dbReference type="ARBA" id="ARBA00023002"/>
    </source>
</evidence>
<dbReference type="Pfam" id="PF00970">
    <property type="entry name" value="FAD_binding_6"/>
    <property type="match status" value="1"/>
</dbReference>
<dbReference type="FunFam" id="3.40.50.80:FF:000010">
    <property type="entry name" value="Flavohemoprotein"/>
    <property type="match status" value="1"/>
</dbReference>
<evidence type="ECO:0000256" key="3">
    <source>
        <dbReference type="ARBA" id="ARBA00006401"/>
    </source>
</evidence>
<dbReference type="GO" id="GO:0071949">
    <property type="term" value="F:FAD binding"/>
    <property type="evidence" value="ECO:0007669"/>
    <property type="project" value="TreeGrafter"/>
</dbReference>
<dbReference type="PROSITE" id="PS51384">
    <property type="entry name" value="FAD_FR"/>
    <property type="match status" value="1"/>
</dbReference>
<dbReference type="InterPro" id="IPR017938">
    <property type="entry name" value="Riboflavin_synthase-like_b-brl"/>
</dbReference>
<comment type="similarity">
    <text evidence="18">Belongs to the globin family.</text>
</comment>
<evidence type="ECO:0000259" key="20">
    <source>
        <dbReference type="PROSITE" id="PS51384"/>
    </source>
</evidence>
<dbReference type="SUPFAM" id="SSF63380">
    <property type="entry name" value="Riboflavin synthase domain-like"/>
    <property type="match status" value="1"/>
</dbReference>
<organism evidence="21 22">
    <name type="scientific">Erwinia tracheiphila</name>
    <dbReference type="NCBI Taxonomy" id="65700"/>
    <lineage>
        <taxon>Bacteria</taxon>
        <taxon>Pseudomonadati</taxon>
        <taxon>Pseudomonadota</taxon>
        <taxon>Gammaproteobacteria</taxon>
        <taxon>Enterobacterales</taxon>
        <taxon>Erwiniaceae</taxon>
        <taxon>Erwinia</taxon>
    </lineage>
</organism>